<evidence type="ECO:0000256" key="1">
    <source>
        <dbReference type="SAM" id="MobiDB-lite"/>
    </source>
</evidence>
<accession>A6NPT2</accession>
<reference evidence="2 3" key="2">
    <citation type="submission" date="2007-06" db="EMBL/GenBank/DDBJ databases">
        <title>Draft genome sequence of Pseudoflavonifractor capillosus ATCC 29799.</title>
        <authorList>
            <person name="Sudarsanam P."/>
            <person name="Ley R."/>
            <person name="Guruge J."/>
            <person name="Turnbaugh P.J."/>
            <person name="Mahowald M."/>
            <person name="Liep D."/>
            <person name="Gordon J."/>
        </authorList>
    </citation>
    <scope>NUCLEOTIDE SEQUENCE [LARGE SCALE GENOMIC DNA]</scope>
    <source>
        <strain evidence="2 3">ATCC 29799</strain>
    </source>
</reference>
<comment type="caution">
    <text evidence="2">The sequence shown here is derived from an EMBL/GenBank/DDBJ whole genome shotgun (WGS) entry which is preliminary data.</text>
</comment>
<reference evidence="2 3" key="1">
    <citation type="submission" date="2007-04" db="EMBL/GenBank/DDBJ databases">
        <authorList>
            <person name="Fulton L."/>
            <person name="Clifton S."/>
            <person name="Fulton B."/>
            <person name="Xu J."/>
            <person name="Minx P."/>
            <person name="Pepin K.H."/>
            <person name="Johnson M."/>
            <person name="Thiruvilangam P."/>
            <person name="Bhonagiri V."/>
            <person name="Nash W.E."/>
            <person name="Mardis E.R."/>
            <person name="Wilson R.K."/>
        </authorList>
    </citation>
    <scope>NUCLEOTIDE SEQUENCE [LARGE SCALE GENOMIC DNA]</scope>
    <source>
        <strain evidence="2 3">ATCC 29799</strain>
    </source>
</reference>
<sequence>MTLFGYKCAKHCKNKGEQIKNRDCLLKNIRKNKGRFLNLKAAYAILTKNRCLFGVYAGGRPDGLQPDPSIDGDAGSRPCGATVLQGRRKI</sequence>
<dbReference type="AlphaFoldDB" id="A6NPT2"/>
<name>A6NPT2_9FIRM</name>
<evidence type="ECO:0000313" key="2">
    <source>
        <dbReference type="EMBL" id="EDN01857.1"/>
    </source>
</evidence>
<dbReference type="EMBL" id="AAXG02000002">
    <property type="protein sequence ID" value="EDN01857.1"/>
    <property type="molecule type" value="Genomic_DNA"/>
</dbReference>
<dbReference type="Proteomes" id="UP000003639">
    <property type="component" value="Unassembled WGS sequence"/>
</dbReference>
<dbReference type="STRING" id="411467.BACCAP_00198"/>
<evidence type="ECO:0000313" key="3">
    <source>
        <dbReference type="Proteomes" id="UP000003639"/>
    </source>
</evidence>
<gene>
    <name evidence="2" type="ORF">BACCAP_00198</name>
</gene>
<feature type="region of interest" description="Disordered" evidence="1">
    <location>
        <begin position="66"/>
        <end position="90"/>
    </location>
</feature>
<proteinExistence type="predicted"/>
<organism evidence="2 3">
    <name type="scientific">Pseudoflavonifractor capillosus ATCC 29799</name>
    <dbReference type="NCBI Taxonomy" id="411467"/>
    <lineage>
        <taxon>Bacteria</taxon>
        <taxon>Bacillati</taxon>
        <taxon>Bacillota</taxon>
        <taxon>Clostridia</taxon>
        <taxon>Eubacteriales</taxon>
        <taxon>Oscillospiraceae</taxon>
        <taxon>Pseudoflavonifractor</taxon>
    </lineage>
</organism>
<protein>
    <submittedName>
        <fullName evidence="2">Uncharacterized protein</fullName>
    </submittedName>
</protein>
<keyword evidence="3" id="KW-1185">Reference proteome</keyword>